<dbReference type="GO" id="GO:0071972">
    <property type="term" value="F:peptidoglycan L,D-transpeptidase activity"/>
    <property type="evidence" value="ECO:0007669"/>
    <property type="project" value="TreeGrafter"/>
</dbReference>
<protein>
    <recommendedName>
        <fullName evidence="2">Penicillin-binding protein transpeptidase domain-containing protein</fullName>
    </recommendedName>
</protein>
<keyword evidence="4" id="KW-1185">Reference proteome</keyword>
<dbReference type="Gene3D" id="3.90.1310.10">
    <property type="entry name" value="Penicillin-binding protein 2a (Domain 2)"/>
    <property type="match status" value="1"/>
</dbReference>
<dbReference type="Gene3D" id="3.40.710.10">
    <property type="entry name" value="DD-peptidase/beta-lactamase superfamily"/>
    <property type="match status" value="1"/>
</dbReference>
<dbReference type="GO" id="GO:0071555">
    <property type="term" value="P:cell wall organization"/>
    <property type="evidence" value="ECO:0007669"/>
    <property type="project" value="TreeGrafter"/>
</dbReference>
<dbReference type="InterPro" id="IPR012338">
    <property type="entry name" value="Beta-lactam/transpept-like"/>
</dbReference>
<organism evidence="3 4">
    <name type="scientific">Anaerotruncus colihominis</name>
    <dbReference type="NCBI Taxonomy" id="169435"/>
    <lineage>
        <taxon>Bacteria</taxon>
        <taxon>Bacillati</taxon>
        <taxon>Bacillota</taxon>
        <taxon>Clostridia</taxon>
        <taxon>Eubacteriales</taxon>
        <taxon>Oscillospiraceae</taxon>
        <taxon>Anaerotruncus</taxon>
    </lineage>
</organism>
<dbReference type="Proteomes" id="UP000446866">
    <property type="component" value="Unassembled WGS sequence"/>
</dbReference>
<feature type="domain" description="Penicillin-binding protein transpeptidase" evidence="2">
    <location>
        <begin position="252"/>
        <end position="547"/>
    </location>
</feature>
<keyword evidence="1" id="KW-0472">Membrane</keyword>
<dbReference type="PANTHER" id="PTHR30627:SF24">
    <property type="entry name" value="PENICILLIN-BINDING PROTEIN 4B"/>
    <property type="match status" value="1"/>
</dbReference>
<dbReference type="EMBL" id="QXWK01000008">
    <property type="protein sequence ID" value="NBH61019.1"/>
    <property type="molecule type" value="Genomic_DNA"/>
</dbReference>
<dbReference type="Pfam" id="PF00905">
    <property type="entry name" value="Transpeptidase"/>
    <property type="match status" value="1"/>
</dbReference>
<comment type="caution">
    <text evidence="3">The sequence shown here is derived from an EMBL/GenBank/DDBJ whole genome shotgun (WGS) entry which is preliminary data.</text>
</comment>
<keyword evidence="1" id="KW-0812">Transmembrane</keyword>
<dbReference type="SUPFAM" id="SSF56519">
    <property type="entry name" value="Penicillin binding protein dimerisation domain"/>
    <property type="match status" value="1"/>
</dbReference>
<dbReference type="GO" id="GO:0005886">
    <property type="term" value="C:plasma membrane"/>
    <property type="evidence" value="ECO:0007669"/>
    <property type="project" value="TreeGrafter"/>
</dbReference>
<dbReference type="InterPro" id="IPR036138">
    <property type="entry name" value="PBP_dimer_sf"/>
</dbReference>
<evidence type="ECO:0000313" key="3">
    <source>
        <dbReference type="EMBL" id="NBH61019.1"/>
    </source>
</evidence>
<evidence type="ECO:0000256" key="1">
    <source>
        <dbReference type="SAM" id="Phobius"/>
    </source>
</evidence>
<dbReference type="InterPro" id="IPR001460">
    <property type="entry name" value="PCN-bd_Tpept"/>
</dbReference>
<dbReference type="InterPro" id="IPR050515">
    <property type="entry name" value="Beta-lactam/transpept"/>
</dbReference>
<name>A0A845QGN7_9FIRM</name>
<evidence type="ECO:0000259" key="2">
    <source>
        <dbReference type="Pfam" id="PF00905"/>
    </source>
</evidence>
<dbReference type="AlphaFoldDB" id="A0A845QGN7"/>
<dbReference type="PANTHER" id="PTHR30627">
    <property type="entry name" value="PEPTIDOGLYCAN D,D-TRANSPEPTIDASE"/>
    <property type="match status" value="1"/>
</dbReference>
<accession>A0A845QGN7</accession>
<sequence>MKMYNERLCGKTICKVFFMGGSDMVKRYGKRIRIIGIVGLALFLALIGRLYYIQILCGQELAAGALGQQIIKVQSVNNRGTIYDRNMLPLTDSGCSYYYLVAEERCDAGFTLLMRKVQAEVAGSKGEGYTVYKTAVYDEEVNETLLTRYGAYGFCLGSRYEDTQTAAHLIGYLSGEDRTGAAGLEKMFQYRLSASSAKLLMVGNGIGAPVPGIGVSQSQDCTVIDPAAVVTTVDSSLQKKIEEILKEKEISGAVVVMKPGSGQILAMASTPGFNPNQVENYLNSGQGELVNKAVQGVYPPGSVFKIVVAAAALESGAADLTETYNCTGKTEVNGVTLICDDHPSGHGEVDFEEAFALSCNGFFAHLAEKTGSETIVEMAQRMGLGKTVISGFPDEESGTFPEESERRDRGLSNFAIGQGSLLVTPVQIAKMTNIIASGGVDYQATLVMSMEGQSPEGTRVMTEVTAKEIAHMMEAVCEKGTASSASLHRKSAGKTGSAEAGSDESYTVHGWFTGYFPAENPEYTVTIIAENGKTGSRSALPVFEEIVNFLY</sequence>
<dbReference type="GO" id="GO:0008658">
    <property type="term" value="F:penicillin binding"/>
    <property type="evidence" value="ECO:0007669"/>
    <property type="project" value="InterPro"/>
</dbReference>
<gene>
    <name evidence="3" type="ORF">D0435_05050</name>
</gene>
<evidence type="ECO:0000313" key="4">
    <source>
        <dbReference type="Proteomes" id="UP000446866"/>
    </source>
</evidence>
<reference evidence="3 4" key="1">
    <citation type="submission" date="2018-08" db="EMBL/GenBank/DDBJ databases">
        <title>Murine metabolic-syndrome-specific gut microbial biobank.</title>
        <authorList>
            <person name="Liu C."/>
        </authorList>
    </citation>
    <scope>NUCLEOTIDE SEQUENCE [LARGE SCALE GENOMIC DNA]</scope>
    <source>
        <strain evidence="3 4">28</strain>
    </source>
</reference>
<feature type="transmembrane region" description="Helical" evidence="1">
    <location>
        <begin position="34"/>
        <end position="52"/>
    </location>
</feature>
<proteinExistence type="predicted"/>
<keyword evidence="1" id="KW-1133">Transmembrane helix</keyword>
<dbReference type="SUPFAM" id="SSF56601">
    <property type="entry name" value="beta-lactamase/transpeptidase-like"/>
    <property type="match status" value="1"/>
</dbReference>